<sequence length="75" mass="8879">MTENPASLEDMLKKYAIQIHDLEYILNFMQKESISPQLAMRRIKLFEKLQEKMSQTHSDDKVKELTSELDHLSKL</sequence>
<accession>X1IR36</accession>
<name>X1IR36_9ZZZZ</name>
<reference evidence="2" key="1">
    <citation type="journal article" date="2014" name="Front. Microbiol.">
        <title>High frequency of phylogenetically diverse reductive dehalogenase-homologous genes in deep subseafloor sedimentary metagenomes.</title>
        <authorList>
            <person name="Kawai M."/>
            <person name="Futagami T."/>
            <person name="Toyoda A."/>
            <person name="Takaki Y."/>
            <person name="Nishi S."/>
            <person name="Hori S."/>
            <person name="Arai W."/>
            <person name="Tsubouchi T."/>
            <person name="Morono Y."/>
            <person name="Uchiyama I."/>
            <person name="Ito T."/>
            <person name="Fujiyama A."/>
            <person name="Inagaki F."/>
            <person name="Takami H."/>
        </authorList>
    </citation>
    <scope>NUCLEOTIDE SEQUENCE</scope>
    <source>
        <strain evidence="2">Expedition CK06-06</strain>
    </source>
</reference>
<proteinExistence type="predicted"/>
<organism evidence="2">
    <name type="scientific">marine sediment metagenome</name>
    <dbReference type="NCBI Taxonomy" id="412755"/>
    <lineage>
        <taxon>unclassified sequences</taxon>
        <taxon>metagenomes</taxon>
        <taxon>ecological metagenomes</taxon>
    </lineage>
</organism>
<dbReference type="EMBL" id="BARU01029851">
    <property type="protein sequence ID" value="GAH71715.1"/>
    <property type="molecule type" value="Genomic_DNA"/>
</dbReference>
<feature type="region of interest" description="Disordered" evidence="1">
    <location>
        <begin position="53"/>
        <end position="75"/>
    </location>
</feature>
<feature type="compositionally biased region" description="Basic and acidic residues" evidence="1">
    <location>
        <begin position="57"/>
        <end position="75"/>
    </location>
</feature>
<dbReference type="AlphaFoldDB" id="X1IR36"/>
<comment type="caution">
    <text evidence="2">The sequence shown here is derived from an EMBL/GenBank/DDBJ whole genome shotgun (WGS) entry which is preliminary data.</text>
</comment>
<evidence type="ECO:0000256" key="1">
    <source>
        <dbReference type="SAM" id="MobiDB-lite"/>
    </source>
</evidence>
<feature type="non-terminal residue" evidence="2">
    <location>
        <position position="75"/>
    </location>
</feature>
<evidence type="ECO:0000313" key="2">
    <source>
        <dbReference type="EMBL" id="GAH71715.1"/>
    </source>
</evidence>
<gene>
    <name evidence="2" type="ORF">S03H2_47434</name>
</gene>
<protein>
    <submittedName>
        <fullName evidence="2">Uncharacterized protein</fullName>
    </submittedName>
</protein>